<dbReference type="Pfam" id="PF01121">
    <property type="entry name" value="CoaE"/>
    <property type="match status" value="1"/>
</dbReference>
<keyword evidence="2 5" id="KW-0547">Nucleotide-binding</keyword>
<name>A0A6N8CNH5_9BACI</name>
<dbReference type="EMBL" id="WNHB01000008">
    <property type="protein sequence ID" value="MTT31679.1"/>
    <property type="molecule type" value="Genomic_DNA"/>
</dbReference>
<keyword evidence="8" id="KW-1185">Reference proteome</keyword>
<evidence type="ECO:0000256" key="4">
    <source>
        <dbReference type="ARBA" id="ARBA00022993"/>
    </source>
</evidence>
<keyword evidence="5 7" id="KW-0418">Kinase</keyword>
<proteinExistence type="inferred from homology"/>
<organism evidence="7 8">
    <name type="scientific">Terrilactibacillus tamarindi</name>
    <dbReference type="NCBI Taxonomy" id="2599694"/>
    <lineage>
        <taxon>Bacteria</taxon>
        <taxon>Bacillati</taxon>
        <taxon>Bacillota</taxon>
        <taxon>Bacilli</taxon>
        <taxon>Bacillales</taxon>
        <taxon>Bacillaceae</taxon>
        <taxon>Terrilactibacillus</taxon>
    </lineage>
</organism>
<evidence type="ECO:0000256" key="5">
    <source>
        <dbReference type="HAMAP-Rule" id="MF_00376"/>
    </source>
</evidence>
<dbReference type="GO" id="GO:0015937">
    <property type="term" value="P:coenzyme A biosynthetic process"/>
    <property type="evidence" value="ECO:0007669"/>
    <property type="project" value="UniProtKB-UniRule"/>
</dbReference>
<evidence type="ECO:0000313" key="7">
    <source>
        <dbReference type="EMBL" id="MTT31679.1"/>
    </source>
</evidence>
<evidence type="ECO:0000313" key="8">
    <source>
        <dbReference type="Proteomes" id="UP000440978"/>
    </source>
</evidence>
<evidence type="ECO:0000256" key="2">
    <source>
        <dbReference type="ARBA" id="ARBA00022741"/>
    </source>
</evidence>
<comment type="catalytic activity">
    <reaction evidence="5">
        <text>3'-dephospho-CoA + ATP = ADP + CoA + H(+)</text>
        <dbReference type="Rhea" id="RHEA:18245"/>
        <dbReference type="ChEBI" id="CHEBI:15378"/>
        <dbReference type="ChEBI" id="CHEBI:30616"/>
        <dbReference type="ChEBI" id="CHEBI:57287"/>
        <dbReference type="ChEBI" id="CHEBI:57328"/>
        <dbReference type="ChEBI" id="CHEBI:456216"/>
        <dbReference type="EC" id="2.7.1.24"/>
    </reaction>
</comment>
<accession>A0A6N8CNH5</accession>
<keyword evidence="5" id="KW-0963">Cytoplasm</keyword>
<dbReference type="AlphaFoldDB" id="A0A6N8CNH5"/>
<dbReference type="GO" id="GO:0005524">
    <property type="term" value="F:ATP binding"/>
    <property type="evidence" value="ECO:0007669"/>
    <property type="project" value="UniProtKB-UniRule"/>
</dbReference>
<dbReference type="OrthoDB" id="9812943at2"/>
<sequence>MLKIGLTGGIASGKSTVAKMLSNYHIPIIDADKIARQVVEPGEPVFCQIIETFGEDLILPDGTLNRKKLGDIIFNNQEKRETLNKMIHPMIGEIMMRKVKQYEESHQKSVVLDIPLLFESNLTHLVDKILLVYVNNDLQTKRLMERNHLTLEEAKSRITSQLPLFQKKAMSDYIIDNSGSKEETQKQVYEVLKLWRIL</sequence>
<dbReference type="FunFam" id="3.40.50.300:FF:000485">
    <property type="entry name" value="Dephospho-CoA kinase CAB5"/>
    <property type="match status" value="1"/>
</dbReference>
<dbReference type="PROSITE" id="PS51219">
    <property type="entry name" value="DPCK"/>
    <property type="match status" value="1"/>
</dbReference>
<keyword evidence="3 5" id="KW-0067">ATP-binding</keyword>
<keyword evidence="5 7" id="KW-0808">Transferase</keyword>
<protein>
    <recommendedName>
        <fullName evidence="5 6">Dephospho-CoA kinase</fullName>
        <ecNumber evidence="5 6">2.7.1.24</ecNumber>
    </recommendedName>
    <alternativeName>
        <fullName evidence="5">Dephosphocoenzyme A kinase</fullName>
    </alternativeName>
</protein>
<dbReference type="GO" id="GO:0004140">
    <property type="term" value="F:dephospho-CoA kinase activity"/>
    <property type="evidence" value="ECO:0007669"/>
    <property type="project" value="UniProtKB-UniRule"/>
</dbReference>
<dbReference type="InterPro" id="IPR001977">
    <property type="entry name" value="Depp_CoAkinase"/>
</dbReference>
<gene>
    <name evidence="5" type="primary">coaE</name>
    <name evidence="7" type="ORF">GMB86_06590</name>
</gene>
<dbReference type="RefSeq" id="WP_155217941.1">
    <property type="nucleotide sequence ID" value="NZ_WNHB01000008.1"/>
</dbReference>
<dbReference type="InterPro" id="IPR027417">
    <property type="entry name" value="P-loop_NTPase"/>
</dbReference>
<dbReference type="GO" id="GO:0005737">
    <property type="term" value="C:cytoplasm"/>
    <property type="evidence" value="ECO:0007669"/>
    <property type="project" value="UniProtKB-SubCell"/>
</dbReference>
<evidence type="ECO:0000256" key="3">
    <source>
        <dbReference type="ARBA" id="ARBA00022840"/>
    </source>
</evidence>
<feature type="binding site" evidence="5">
    <location>
        <begin position="11"/>
        <end position="16"/>
    </location>
    <ligand>
        <name>ATP</name>
        <dbReference type="ChEBI" id="CHEBI:30616"/>
    </ligand>
</feature>
<keyword evidence="4 5" id="KW-0173">Coenzyme A biosynthesis</keyword>
<dbReference type="SUPFAM" id="SSF52540">
    <property type="entry name" value="P-loop containing nucleoside triphosphate hydrolases"/>
    <property type="match status" value="1"/>
</dbReference>
<evidence type="ECO:0000256" key="1">
    <source>
        <dbReference type="ARBA" id="ARBA00009018"/>
    </source>
</evidence>
<dbReference type="EC" id="2.7.1.24" evidence="5 6"/>
<dbReference type="PANTHER" id="PTHR10695:SF46">
    <property type="entry name" value="BIFUNCTIONAL COENZYME A SYNTHASE-RELATED"/>
    <property type="match status" value="1"/>
</dbReference>
<reference evidence="7 8" key="1">
    <citation type="submission" date="2019-11" db="EMBL/GenBank/DDBJ databases">
        <title>Terrilactibacillus tamarindus sp. nov. BCM23-1 isolated from bark of Tamarindus indica.</title>
        <authorList>
            <person name="Kingkaew E."/>
            <person name="Tanasupawat S."/>
        </authorList>
    </citation>
    <scope>NUCLEOTIDE SEQUENCE [LARGE SCALE GENOMIC DNA]</scope>
    <source>
        <strain evidence="7 8">BCM23-1</strain>
    </source>
</reference>
<dbReference type="CDD" id="cd02022">
    <property type="entry name" value="DPCK"/>
    <property type="match status" value="1"/>
</dbReference>
<comment type="similarity">
    <text evidence="1 5">Belongs to the CoaE family.</text>
</comment>
<comment type="caution">
    <text evidence="7">The sequence shown here is derived from an EMBL/GenBank/DDBJ whole genome shotgun (WGS) entry which is preliminary data.</text>
</comment>
<dbReference type="UniPathway" id="UPA00241">
    <property type="reaction ID" value="UER00356"/>
</dbReference>
<dbReference type="HAMAP" id="MF_00376">
    <property type="entry name" value="Dephospho_CoA_kinase"/>
    <property type="match status" value="1"/>
</dbReference>
<dbReference type="PANTHER" id="PTHR10695">
    <property type="entry name" value="DEPHOSPHO-COA KINASE-RELATED"/>
    <property type="match status" value="1"/>
</dbReference>
<dbReference type="Gene3D" id="3.40.50.300">
    <property type="entry name" value="P-loop containing nucleotide triphosphate hydrolases"/>
    <property type="match status" value="1"/>
</dbReference>
<comment type="pathway">
    <text evidence="5">Cofactor biosynthesis; coenzyme A biosynthesis; CoA from (R)-pantothenate: step 5/5.</text>
</comment>
<dbReference type="NCBIfam" id="TIGR00152">
    <property type="entry name" value="dephospho-CoA kinase"/>
    <property type="match status" value="1"/>
</dbReference>
<comment type="subcellular location">
    <subcellularLocation>
        <location evidence="5">Cytoplasm</location>
    </subcellularLocation>
</comment>
<dbReference type="Proteomes" id="UP000440978">
    <property type="component" value="Unassembled WGS sequence"/>
</dbReference>
<evidence type="ECO:0000256" key="6">
    <source>
        <dbReference type="NCBIfam" id="TIGR00152"/>
    </source>
</evidence>
<comment type="function">
    <text evidence="5">Catalyzes the phosphorylation of the 3'-hydroxyl group of dephosphocoenzyme A to form coenzyme A.</text>
</comment>